<evidence type="ECO:0000313" key="2">
    <source>
        <dbReference type="Proteomes" id="UP001631957"/>
    </source>
</evidence>
<comment type="caution">
    <text evidence="1">The sequence shown here is derived from an EMBL/GenBank/DDBJ whole genome shotgun (WGS) entry which is preliminary data.</text>
</comment>
<evidence type="ECO:0008006" key="3">
    <source>
        <dbReference type="Google" id="ProtNLM"/>
    </source>
</evidence>
<accession>A0ABW9I1M0</accession>
<organism evidence="1 2">
    <name type="scientific">Streptomyces niveiscabiei</name>
    <dbReference type="NCBI Taxonomy" id="164115"/>
    <lineage>
        <taxon>Bacteria</taxon>
        <taxon>Bacillati</taxon>
        <taxon>Actinomycetota</taxon>
        <taxon>Actinomycetes</taxon>
        <taxon>Kitasatosporales</taxon>
        <taxon>Streptomycetaceae</taxon>
        <taxon>Streptomyces</taxon>
    </lineage>
</organism>
<evidence type="ECO:0000313" key="1">
    <source>
        <dbReference type="EMBL" id="MFM9613726.1"/>
    </source>
</evidence>
<dbReference type="EMBL" id="JBJVNI010000021">
    <property type="protein sequence ID" value="MFM9613726.1"/>
    <property type="molecule type" value="Genomic_DNA"/>
</dbReference>
<sequence>MKIDEGVRPDEGSVAARKEGRRLRGKWAGLLTVALAPLVVIAAPGSASAADVVCLGNWDGSQADIAGNWSTPQKTTSVVTQRAKNTWDDWVWRGETFKCPTNIDDCEQDWGKSHTSGWEFSSGLDIKIPLPFVGDLASLTPQYGRHGSTTTSYTFKVHLKKGQKAQPIQVVERRWTKGAFKGIYHSTGKSCLSSPFRPDSNAYLYRWDPNKVWGSWTTNLEVDNYASYHVYR</sequence>
<proteinExistence type="predicted"/>
<keyword evidence="2" id="KW-1185">Reference proteome</keyword>
<dbReference type="RefSeq" id="WP_055718829.1">
    <property type="nucleotide sequence ID" value="NZ_JBJVNI010000021.1"/>
</dbReference>
<name>A0ABW9I1M0_9ACTN</name>
<protein>
    <recommendedName>
        <fullName evidence="3">Secreted protein</fullName>
    </recommendedName>
</protein>
<dbReference type="Proteomes" id="UP001631957">
    <property type="component" value="Unassembled WGS sequence"/>
</dbReference>
<gene>
    <name evidence="1" type="ORF">ACKI18_34210</name>
</gene>
<reference evidence="1 2" key="1">
    <citation type="submission" date="2024-12" db="EMBL/GenBank/DDBJ databases">
        <title>Forecasting of Potato common scab and diversities of Pathogenic streptomyces spp. in china.</title>
        <authorList>
            <person name="Handique U."/>
            <person name="Wu J."/>
        </authorList>
    </citation>
    <scope>NUCLEOTIDE SEQUENCE [LARGE SCALE GENOMIC DNA]</scope>
    <source>
        <strain evidence="1 2">ZRIMU1530</strain>
    </source>
</reference>